<protein>
    <submittedName>
        <fullName evidence="1">Methyltransferase</fullName>
    </submittedName>
</protein>
<comment type="caution">
    <text evidence="1">The sequence shown here is derived from an EMBL/GenBank/DDBJ whole genome shotgun (WGS) entry which is preliminary data.</text>
</comment>
<dbReference type="GO" id="GO:0008168">
    <property type="term" value="F:methyltransferase activity"/>
    <property type="evidence" value="ECO:0007669"/>
    <property type="project" value="UniProtKB-KW"/>
</dbReference>
<dbReference type="RefSeq" id="WP_108557874.1">
    <property type="nucleotide sequence ID" value="NZ_MUXE01000002.1"/>
</dbReference>
<reference evidence="1 2" key="1">
    <citation type="submission" date="2017-02" db="EMBL/GenBank/DDBJ databases">
        <title>Arcobacter caeni sp. nov, a new Arcobacter species isolated from reclaimed water.</title>
        <authorList>
            <person name="Figueras M.J."/>
            <person name="Perez-Cataluna A."/>
            <person name="Salas-Masso N."/>
        </authorList>
    </citation>
    <scope>NUCLEOTIDE SEQUENCE [LARGE SCALE GENOMIC DNA]</scope>
    <source>
        <strain evidence="1 2">RW17-10</strain>
    </source>
</reference>
<evidence type="ECO:0000313" key="2">
    <source>
        <dbReference type="Proteomes" id="UP000251135"/>
    </source>
</evidence>
<sequence>MGLDLYAKVEPYLDFEEEIYTLHREFLRFVMTKDLDNIIDIGCGQGYFLENLKVNKKKYFGIDLSAEQIKVCQEKNLNAKAIDLKDVKEKFDCATAIFDVLNYIPKKDLKAFILTTNIVLNQGAYFIFDVNSYFGFDEVAQGCITIDLEDRFIAIDANFEDNKLQTDITLFEKQKNGLFSKQSDSIIQEYHTKEFLIKLLEDTGFEIKEIKEFNLHTDETADKLIFICKKIA</sequence>
<dbReference type="EMBL" id="MUXE01000002">
    <property type="protein sequence ID" value="PUE65966.1"/>
    <property type="molecule type" value="Genomic_DNA"/>
</dbReference>
<dbReference type="SUPFAM" id="SSF53335">
    <property type="entry name" value="S-adenosyl-L-methionine-dependent methyltransferases"/>
    <property type="match status" value="1"/>
</dbReference>
<dbReference type="Gene3D" id="2.20.25.110">
    <property type="entry name" value="S-adenosyl-L-methionine-dependent methyltransferases"/>
    <property type="match status" value="1"/>
</dbReference>
<dbReference type="PANTHER" id="PTHR43861:SF6">
    <property type="entry name" value="METHYLTRANSFERASE TYPE 11"/>
    <property type="match status" value="1"/>
</dbReference>
<proteinExistence type="predicted"/>
<dbReference type="InterPro" id="IPR029063">
    <property type="entry name" value="SAM-dependent_MTases_sf"/>
</dbReference>
<gene>
    <name evidence="1" type="ORF">B0174_01485</name>
</gene>
<dbReference type="AlphaFoldDB" id="A0A363D3Q1"/>
<evidence type="ECO:0000313" key="1">
    <source>
        <dbReference type="EMBL" id="PUE65966.1"/>
    </source>
</evidence>
<keyword evidence="1" id="KW-0808">Transferase</keyword>
<dbReference type="Pfam" id="PF13489">
    <property type="entry name" value="Methyltransf_23"/>
    <property type="match status" value="1"/>
</dbReference>
<organism evidence="1 2">
    <name type="scientific">Arcobacter caeni</name>
    <dbReference type="NCBI Taxonomy" id="1912877"/>
    <lineage>
        <taxon>Bacteria</taxon>
        <taxon>Pseudomonadati</taxon>
        <taxon>Campylobacterota</taxon>
        <taxon>Epsilonproteobacteria</taxon>
        <taxon>Campylobacterales</taxon>
        <taxon>Arcobacteraceae</taxon>
        <taxon>Arcobacter</taxon>
    </lineage>
</organism>
<dbReference type="Proteomes" id="UP000251135">
    <property type="component" value="Unassembled WGS sequence"/>
</dbReference>
<accession>A0A363D3Q1</accession>
<keyword evidence="2" id="KW-1185">Reference proteome</keyword>
<dbReference type="OrthoDB" id="9781225at2"/>
<dbReference type="Gene3D" id="3.40.50.150">
    <property type="entry name" value="Vaccinia Virus protein VP39"/>
    <property type="match status" value="1"/>
</dbReference>
<keyword evidence="1" id="KW-0489">Methyltransferase</keyword>
<name>A0A363D3Q1_9BACT</name>
<dbReference type="GO" id="GO:0032259">
    <property type="term" value="P:methylation"/>
    <property type="evidence" value="ECO:0007669"/>
    <property type="project" value="UniProtKB-KW"/>
</dbReference>
<dbReference type="PANTHER" id="PTHR43861">
    <property type="entry name" value="TRANS-ACONITATE 2-METHYLTRANSFERASE-RELATED"/>
    <property type="match status" value="1"/>
</dbReference>
<dbReference type="CDD" id="cd02440">
    <property type="entry name" value="AdoMet_MTases"/>
    <property type="match status" value="1"/>
</dbReference>